<dbReference type="InterPro" id="IPR044974">
    <property type="entry name" value="Disease_R_plants"/>
</dbReference>
<dbReference type="Pfam" id="PF23598">
    <property type="entry name" value="LRR_14"/>
    <property type="match status" value="1"/>
</dbReference>
<feature type="domain" description="Disease resistance R13L4/SHOC-2-like LRR" evidence="3">
    <location>
        <begin position="365"/>
        <end position="567"/>
    </location>
</feature>
<dbReference type="PANTHER" id="PTHR23155">
    <property type="entry name" value="DISEASE RESISTANCE PROTEIN RP"/>
    <property type="match status" value="1"/>
</dbReference>
<keyword evidence="5" id="KW-1185">Reference proteome</keyword>
<dbReference type="OMA" id="SRDFCHL"/>
<evidence type="ECO:0000256" key="2">
    <source>
        <dbReference type="SAM" id="MobiDB-lite"/>
    </source>
</evidence>
<reference evidence="4" key="1">
    <citation type="submission" date="2015-04" db="UniProtKB">
        <authorList>
            <consortium name="EnsemblPlants"/>
        </authorList>
    </citation>
    <scope>IDENTIFICATION</scope>
</reference>
<dbReference type="Gene3D" id="3.80.10.10">
    <property type="entry name" value="Ribonuclease Inhibitor"/>
    <property type="match status" value="1"/>
</dbReference>
<dbReference type="InterPro" id="IPR032675">
    <property type="entry name" value="LRR_dom_sf"/>
</dbReference>
<dbReference type="AlphaFoldDB" id="A0A0E0MHK0"/>
<dbReference type="GO" id="GO:0098542">
    <property type="term" value="P:defense response to other organism"/>
    <property type="evidence" value="ECO:0007669"/>
    <property type="project" value="TreeGrafter"/>
</dbReference>
<sequence length="626" mass="70136">MSALAQTNATAQGVEEDIIVPLLARLATIRAVLNAAPAPTPTPDLQDAPAPSMATARAAPAEEENARAEAGALLEKVQGKMSHLRAVFRRIDDADNRIRYGFDPVEAHIDDALQHARPDVGHIREALLDVDRDIEAIKASIRKVYRFPCDGDEHLDPPRPAPAPATGVVMTRRMGEIRRGPQMRHLSLAIGGFEARLRGCVLTLAAFPECAVIKKRLLIHWWLGEGFVRSADEGKKRFDELVTKGFIVPIPSAFCATVHRCTVRPWMRDLLTSVAKRSAFLDLDSGNDFTLARRACLNGGKMSSGFSAEARAIYNVNQKYLELDDGWFAGKKELRALQLGQWREFGPLEQIANPMDSHIELSGIEHFADMESCKNLRYISFRGISRIESLPDSIGKLRELIVLDLRACHNLEELGQGITKLDRLEYLDLSECHLLVGMPKGIGRLTRLEVLKGFVVANPSRKDPCHLNELTKLNKLRKLGIVIGTMAVPTDDEFMKLGEFRALESLKIRWGVLTSDNKGKIEASAHQKPIDKMKFALPPNLNKLDLRCFPLTDFAQWVTPKGVKKLYIRGGKLMTLGDEEGWMAEVLRLRFLNDLEYDQDRLKRSFRKLKPENTEIHACPKFIRGQ</sequence>
<dbReference type="InterPro" id="IPR055414">
    <property type="entry name" value="LRR_R13L4/SHOC2-like"/>
</dbReference>
<dbReference type="Gramene" id="OPUNC11G17470.1">
    <property type="protein sequence ID" value="OPUNC11G17470.1"/>
    <property type="gene ID" value="OPUNC11G17470"/>
</dbReference>
<feature type="compositionally biased region" description="Low complexity" evidence="2">
    <location>
        <begin position="48"/>
        <end position="59"/>
    </location>
</feature>
<evidence type="ECO:0000259" key="3">
    <source>
        <dbReference type="Pfam" id="PF23598"/>
    </source>
</evidence>
<reference evidence="4" key="2">
    <citation type="submission" date="2018-05" db="EMBL/GenBank/DDBJ databases">
        <title>OpunRS2 (Oryza punctata Reference Sequence Version 2).</title>
        <authorList>
            <person name="Zhang J."/>
            <person name="Kudrna D."/>
            <person name="Lee S."/>
            <person name="Talag J."/>
            <person name="Welchert J."/>
            <person name="Wing R.A."/>
        </authorList>
    </citation>
    <scope>NUCLEOTIDE SEQUENCE [LARGE SCALE GENOMIC DNA]</scope>
</reference>
<accession>A0A0E0MHK0</accession>
<organism evidence="4">
    <name type="scientific">Oryza punctata</name>
    <name type="common">Red rice</name>
    <dbReference type="NCBI Taxonomy" id="4537"/>
    <lineage>
        <taxon>Eukaryota</taxon>
        <taxon>Viridiplantae</taxon>
        <taxon>Streptophyta</taxon>
        <taxon>Embryophyta</taxon>
        <taxon>Tracheophyta</taxon>
        <taxon>Spermatophyta</taxon>
        <taxon>Magnoliopsida</taxon>
        <taxon>Liliopsida</taxon>
        <taxon>Poales</taxon>
        <taxon>Poaceae</taxon>
        <taxon>BOP clade</taxon>
        <taxon>Oryzoideae</taxon>
        <taxon>Oryzeae</taxon>
        <taxon>Oryzinae</taxon>
        <taxon>Oryza</taxon>
    </lineage>
</organism>
<dbReference type="HOGENOM" id="CLU_010051_2_1_1"/>
<dbReference type="SUPFAM" id="SSF52047">
    <property type="entry name" value="RNI-like"/>
    <property type="match status" value="1"/>
</dbReference>
<evidence type="ECO:0000313" key="4">
    <source>
        <dbReference type="EnsemblPlants" id="OPUNC11G17470.1"/>
    </source>
</evidence>
<proteinExistence type="predicted"/>
<dbReference type="STRING" id="4537.A0A0E0MHK0"/>
<dbReference type="Proteomes" id="UP000026962">
    <property type="component" value="Chromosome 11"/>
</dbReference>
<keyword evidence="1" id="KW-0677">Repeat</keyword>
<dbReference type="PANTHER" id="PTHR23155:SF950">
    <property type="entry name" value="OS05G0585200 PROTEIN"/>
    <property type="match status" value="1"/>
</dbReference>
<dbReference type="EnsemblPlants" id="OPUNC11G17470.1">
    <property type="protein sequence ID" value="OPUNC11G17470.1"/>
    <property type="gene ID" value="OPUNC11G17470"/>
</dbReference>
<feature type="region of interest" description="Disordered" evidence="2">
    <location>
        <begin position="38"/>
        <end position="66"/>
    </location>
</feature>
<evidence type="ECO:0000313" key="5">
    <source>
        <dbReference type="Proteomes" id="UP000026962"/>
    </source>
</evidence>
<name>A0A0E0MHK0_ORYPU</name>
<evidence type="ECO:0000256" key="1">
    <source>
        <dbReference type="ARBA" id="ARBA00022737"/>
    </source>
</evidence>
<protein>
    <recommendedName>
        <fullName evidence="3">Disease resistance R13L4/SHOC-2-like LRR domain-containing protein</fullName>
    </recommendedName>
</protein>
<dbReference type="eggNOG" id="ENOG502R4YW">
    <property type="taxonomic scope" value="Eukaryota"/>
</dbReference>